<reference evidence="2 3" key="1">
    <citation type="submission" date="2006-02" db="EMBL/GenBank/DDBJ databases">
        <authorList>
            <person name="Pinhassi J."/>
            <person name="Pedros-Alio C."/>
            <person name="Ferriera S."/>
            <person name="Johnson J."/>
            <person name="Kravitz S."/>
            <person name="Halpern A."/>
            <person name="Remington K."/>
            <person name="Beeson K."/>
            <person name="Tran B."/>
            <person name="Rogers Y.-H."/>
            <person name="Friedman R."/>
            <person name="Venter J.C."/>
        </authorList>
    </citation>
    <scope>NUCLEOTIDE SEQUENCE [LARGE SCALE GENOMIC DNA]</scope>
    <source>
        <strain evidence="2 3">MED297</strain>
    </source>
</reference>
<evidence type="ECO:0000313" key="3">
    <source>
        <dbReference type="Proteomes" id="UP000005953"/>
    </source>
</evidence>
<keyword evidence="1" id="KW-0175">Coiled coil</keyword>
<evidence type="ECO:0000313" key="2">
    <source>
        <dbReference type="EMBL" id="EAR10759.1"/>
    </source>
</evidence>
<sequence length="88" mass="10253">MSQPPNKPKWQKHLRKLLKGKADTDREALQTALTDLRRKAVELEARLAQAESNDEAQRLKDKLELIQRHLKKGEARLVEWDDQKSKGK</sequence>
<proteinExistence type="predicted"/>
<protein>
    <submittedName>
        <fullName evidence="2">Uncharacterized protein</fullName>
    </submittedName>
</protein>
<dbReference type="RefSeq" id="WP_008042103.1">
    <property type="nucleotide sequence ID" value="NZ_CH724149.1"/>
</dbReference>
<accession>A4BBE6</accession>
<dbReference type="HOGENOM" id="CLU_2466799_0_0_6"/>
<feature type="coiled-coil region" evidence="1">
    <location>
        <begin position="26"/>
        <end position="76"/>
    </location>
</feature>
<gene>
    <name evidence="2" type="ORF">MED297_12105</name>
</gene>
<evidence type="ECO:0000256" key="1">
    <source>
        <dbReference type="SAM" id="Coils"/>
    </source>
</evidence>
<keyword evidence="3" id="KW-1185">Reference proteome</keyword>
<comment type="caution">
    <text evidence="2">The sequence shown here is derived from an EMBL/GenBank/DDBJ whole genome shotgun (WGS) entry which is preliminary data.</text>
</comment>
<dbReference type="Proteomes" id="UP000005953">
    <property type="component" value="Unassembled WGS sequence"/>
</dbReference>
<dbReference type="AlphaFoldDB" id="A4BBE6"/>
<organism evidence="2 3">
    <name type="scientific">Reinekea blandensis MED297</name>
    <dbReference type="NCBI Taxonomy" id="314283"/>
    <lineage>
        <taxon>Bacteria</taxon>
        <taxon>Pseudomonadati</taxon>
        <taxon>Pseudomonadota</taxon>
        <taxon>Gammaproteobacteria</taxon>
        <taxon>Oceanospirillales</taxon>
        <taxon>Saccharospirillaceae</taxon>
        <taxon>Reinekea</taxon>
    </lineage>
</organism>
<name>A4BBE6_9GAMM</name>
<dbReference type="EMBL" id="AAOE01000003">
    <property type="protein sequence ID" value="EAR10759.1"/>
    <property type="molecule type" value="Genomic_DNA"/>
</dbReference>